<protein>
    <submittedName>
        <fullName evidence="1">Uncharacterized protein</fullName>
    </submittedName>
</protein>
<gene>
    <name evidence="1" type="ORF">HC62_01815</name>
</gene>
<name>A0A251ZY82_9PROT</name>
<accession>A0A251ZY82</accession>
<proteinExistence type="predicted"/>
<dbReference type="Proteomes" id="UP000194565">
    <property type="component" value="Unassembled WGS sequence"/>
</dbReference>
<dbReference type="AlphaFoldDB" id="A0A251ZY82"/>
<reference evidence="1 2" key="1">
    <citation type="submission" date="2014-06" db="EMBL/GenBank/DDBJ databases">
        <authorList>
            <person name="Ju J."/>
            <person name="Zhang J."/>
        </authorList>
    </citation>
    <scope>NUCLEOTIDE SEQUENCE [LARGE SCALE GENOMIC DNA]</scope>
    <source>
        <strain evidence="1">DmW_042</strain>
    </source>
</reference>
<sequence length="65" mass="6985">MCTSHTTSNVFDALALHRIESFLLSELLSGGCRDLALLEGLVILSREVDRKLGQALEAGQDLSLG</sequence>
<dbReference type="RefSeq" id="WP_086642192.1">
    <property type="nucleotide sequence ID" value="NZ_JOMM01000117.1"/>
</dbReference>
<comment type="caution">
    <text evidence="1">The sequence shown here is derived from an EMBL/GenBank/DDBJ whole genome shotgun (WGS) entry which is preliminary data.</text>
</comment>
<evidence type="ECO:0000313" key="2">
    <source>
        <dbReference type="Proteomes" id="UP000194565"/>
    </source>
</evidence>
<evidence type="ECO:0000313" key="1">
    <source>
        <dbReference type="EMBL" id="OUI79625.1"/>
    </source>
</evidence>
<organism evidence="1 2">
    <name type="scientific">Acetobacter tropicalis</name>
    <dbReference type="NCBI Taxonomy" id="104102"/>
    <lineage>
        <taxon>Bacteria</taxon>
        <taxon>Pseudomonadati</taxon>
        <taxon>Pseudomonadota</taxon>
        <taxon>Alphaproteobacteria</taxon>
        <taxon>Acetobacterales</taxon>
        <taxon>Acetobacteraceae</taxon>
        <taxon>Acetobacter</taxon>
    </lineage>
</organism>
<dbReference type="EMBL" id="JOMM01000117">
    <property type="protein sequence ID" value="OUI79625.1"/>
    <property type="molecule type" value="Genomic_DNA"/>
</dbReference>